<organism evidence="1 2">
    <name type="scientific">Salinibacterium amurskyense</name>
    <dbReference type="NCBI Taxonomy" id="205941"/>
    <lineage>
        <taxon>Bacteria</taxon>
        <taxon>Bacillati</taxon>
        <taxon>Actinomycetota</taxon>
        <taxon>Actinomycetes</taxon>
        <taxon>Micrococcales</taxon>
        <taxon>Microbacteriaceae</taxon>
        <taxon>Salinibacterium</taxon>
    </lineage>
</organism>
<dbReference type="RefSeq" id="WP_100389980.1">
    <property type="nucleotide sequence ID" value="NZ_BMZU01000001.1"/>
</dbReference>
<keyword evidence="1" id="KW-0808">Transferase</keyword>
<dbReference type="PANTHER" id="PTHR37807">
    <property type="entry name" value="OS07G0160300 PROTEIN"/>
    <property type="match status" value="1"/>
</dbReference>
<gene>
    <name evidence="1" type="ORF">CLV85_2524</name>
</gene>
<evidence type="ECO:0000313" key="1">
    <source>
        <dbReference type="EMBL" id="PJJ78069.1"/>
    </source>
</evidence>
<dbReference type="Pfam" id="PF13671">
    <property type="entry name" value="AAA_33"/>
    <property type="match status" value="1"/>
</dbReference>
<name>A0A2M9D1M0_9MICO</name>
<dbReference type="GO" id="GO:0016301">
    <property type="term" value="F:kinase activity"/>
    <property type="evidence" value="ECO:0007669"/>
    <property type="project" value="UniProtKB-KW"/>
</dbReference>
<comment type="caution">
    <text evidence="1">The sequence shown here is derived from an EMBL/GenBank/DDBJ whole genome shotgun (WGS) entry which is preliminary data.</text>
</comment>
<dbReference type="Proteomes" id="UP000231742">
    <property type="component" value="Unassembled WGS sequence"/>
</dbReference>
<reference evidence="1 2" key="1">
    <citation type="submission" date="2017-11" db="EMBL/GenBank/DDBJ databases">
        <title>Genomic Encyclopedia of Archaeal and Bacterial Type Strains, Phase II (KMG-II): From Individual Species to Whole Genera.</title>
        <authorList>
            <person name="Goeker M."/>
        </authorList>
    </citation>
    <scope>NUCLEOTIDE SEQUENCE [LARGE SCALE GENOMIC DNA]</scope>
    <source>
        <strain evidence="1 2">DSM 16400</strain>
    </source>
</reference>
<dbReference type="AlphaFoldDB" id="A0A2M9D1M0"/>
<protein>
    <submittedName>
        <fullName evidence="1">Putative kinase</fullName>
    </submittedName>
</protein>
<sequence length="173" mass="18185">MLIAMAGLPGAGKSTLAEVVGARRKTTVLSVDQIETAILKAGISAGQPTGLAAYLVAETLAESVLMNDNDIIIDAVNAVDPAREQWVNLAERTGSGIRFIEVVCSDEELHKERLVERAAKRELAGAPDRDAVEQSVEEYSPWSGVSGAVARITLDSAGPIGVNVERASAFLDA</sequence>
<keyword evidence="1" id="KW-0418">Kinase</keyword>
<dbReference type="Gene3D" id="3.40.50.300">
    <property type="entry name" value="P-loop containing nucleotide triphosphate hydrolases"/>
    <property type="match status" value="1"/>
</dbReference>
<evidence type="ECO:0000313" key="2">
    <source>
        <dbReference type="Proteomes" id="UP000231742"/>
    </source>
</evidence>
<dbReference type="InterPro" id="IPR027417">
    <property type="entry name" value="P-loop_NTPase"/>
</dbReference>
<dbReference type="PANTHER" id="PTHR37807:SF3">
    <property type="entry name" value="OS07G0160300 PROTEIN"/>
    <property type="match status" value="1"/>
</dbReference>
<proteinExistence type="predicted"/>
<keyword evidence="2" id="KW-1185">Reference proteome</keyword>
<dbReference type="EMBL" id="PGFH01000003">
    <property type="protein sequence ID" value="PJJ78069.1"/>
    <property type="molecule type" value="Genomic_DNA"/>
</dbReference>
<dbReference type="SUPFAM" id="SSF52540">
    <property type="entry name" value="P-loop containing nucleoside triphosphate hydrolases"/>
    <property type="match status" value="1"/>
</dbReference>
<accession>A0A2M9D1M0</accession>
<dbReference type="OrthoDB" id="3819922at2"/>